<dbReference type="EMBL" id="SRXU01000001">
    <property type="protein sequence ID" value="TGX46463.1"/>
    <property type="molecule type" value="Genomic_DNA"/>
</dbReference>
<dbReference type="AlphaFoldDB" id="A0A4S1WTN9"/>
<feature type="domain" description="NusG-like N-terminal" evidence="4">
    <location>
        <begin position="9"/>
        <end position="108"/>
    </location>
</feature>
<dbReference type="SUPFAM" id="SSF82679">
    <property type="entry name" value="N-utilization substance G protein NusG, N-terminal domain"/>
    <property type="match status" value="1"/>
</dbReference>
<reference evidence="5 6" key="1">
    <citation type="submission" date="2019-04" db="EMBL/GenBank/DDBJ databases">
        <title>Sphingomonas psychrotolerans sp. nov., isolated from soil in the Tianshan Mountains, Xinjiang, China.</title>
        <authorList>
            <person name="Luo Y."/>
            <person name="Sheng H."/>
        </authorList>
    </citation>
    <scope>NUCLEOTIDE SEQUENCE [LARGE SCALE GENOMIC DNA]</scope>
    <source>
        <strain evidence="5 6">KIS18-15</strain>
    </source>
</reference>
<organism evidence="5 6">
    <name type="scientific">Sphingomonas naasensis</name>
    <dbReference type="NCBI Taxonomy" id="1344951"/>
    <lineage>
        <taxon>Bacteria</taxon>
        <taxon>Pseudomonadati</taxon>
        <taxon>Pseudomonadota</taxon>
        <taxon>Alphaproteobacteria</taxon>
        <taxon>Sphingomonadales</taxon>
        <taxon>Sphingomonadaceae</taxon>
        <taxon>Sphingomonas</taxon>
    </lineage>
</organism>
<dbReference type="PANTHER" id="PTHR30265:SF7">
    <property type="entry name" value="TRANSCRIPTION ANTITERMINATION PROTEIN RFAH"/>
    <property type="match status" value="1"/>
</dbReference>
<gene>
    <name evidence="5" type="ORF">E5A74_04770</name>
</gene>
<dbReference type="RefSeq" id="WP_135983075.1">
    <property type="nucleotide sequence ID" value="NZ_JAASQM010000001.1"/>
</dbReference>
<dbReference type="InterPro" id="IPR036735">
    <property type="entry name" value="NGN_dom_sf"/>
</dbReference>
<dbReference type="InterPro" id="IPR008991">
    <property type="entry name" value="Translation_prot_SH3-like_sf"/>
</dbReference>
<dbReference type="InterPro" id="IPR006645">
    <property type="entry name" value="NGN-like_dom"/>
</dbReference>
<keyword evidence="3" id="KW-0804">Transcription</keyword>
<comment type="caution">
    <text evidence="5">The sequence shown here is derived from an EMBL/GenBank/DDBJ whole genome shotgun (WGS) entry which is preliminary data.</text>
</comment>
<keyword evidence="6" id="KW-1185">Reference proteome</keyword>
<evidence type="ECO:0000256" key="3">
    <source>
        <dbReference type="ARBA" id="ARBA00023163"/>
    </source>
</evidence>
<dbReference type="GO" id="GO:0031564">
    <property type="term" value="P:transcription antitermination"/>
    <property type="evidence" value="ECO:0007669"/>
    <property type="project" value="UniProtKB-KW"/>
</dbReference>
<accession>A0A4S1WTN9</accession>
<protein>
    <submittedName>
        <fullName evidence="5">Transcriptional activator RfaH</fullName>
    </submittedName>
</protein>
<dbReference type="Proteomes" id="UP000309848">
    <property type="component" value="Unassembled WGS sequence"/>
</dbReference>
<dbReference type="SUPFAM" id="SSF50104">
    <property type="entry name" value="Translation proteins SH3-like domain"/>
    <property type="match status" value="1"/>
</dbReference>
<keyword evidence="1" id="KW-0889">Transcription antitermination</keyword>
<dbReference type="Gene3D" id="3.30.70.940">
    <property type="entry name" value="NusG, N-terminal domain"/>
    <property type="match status" value="1"/>
</dbReference>
<dbReference type="GO" id="GO:0006354">
    <property type="term" value="P:DNA-templated transcription elongation"/>
    <property type="evidence" value="ECO:0007669"/>
    <property type="project" value="InterPro"/>
</dbReference>
<dbReference type="InterPro" id="IPR043425">
    <property type="entry name" value="NusG-like"/>
</dbReference>
<dbReference type="Pfam" id="PF02357">
    <property type="entry name" value="NusG"/>
    <property type="match status" value="1"/>
</dbReference>
<evidence type="ECO:0000313" key="6">
    <source>
        <dbReference type="Proteomes" id="UP000309848"/>
    </source>
</evidence>
<dbReference type="GO" id="GO:0005829">
    <property type="term" value="C:cytosol"/>
    <property type="evidence" value="ECO:0007669"/>
    <property type="project" value="TreeGrafter"/>
</dbReference>
<proteinExistence type="predicted"/>
<evidence type="ECO:0000313" key="5">
    <source>
        <dbReference type="EMBL" id="TGX46463.1"/>
    </source>
</evidence>
<evidence type="ECO:0000259" key="4">
    <source>
        <dbReference type="SMART" id="SM00738"/>
    </source>
</evidence>
<evidence type="ECO:0000256" key="2">
    <source>
        <dbReference type="ARBA" id="ARBA00023015"/>
    </source>
</evidence>
<name>A0A4S1WTN9_9SPHN</name>
<dbReference type="CDD" id="cd06091">
    <property type="entry name" value="KOW_NusG"/>
    <property type="match status" value="1"/>
</dbReference>
<dbReference type="OrthoDB" id="9787731at2"/>
<dbReference type="SMART" id="SM00738">
    <property type="entry name" value="NGN"/>
    <property type="match status" value="1"/>
</dbReference>
<evidence type="ECO:0000256" key="1">
    <source>
        <dbReference type="ARBA" id="ARBA00022814"/>
    </source>
</evidence>
<dbReference type="PANTHER" id="PTHR30265">
    <property type="entry name" value="RHO-INTERACTING TRANSCRIPTION TERMINATION FACTOR NUSG"/>
    <property type="match status" value="1"/>
</dbReference>
<keyword evidence="2" id="KW-0805">Transcription regulation</keyword>
<sequence>MNKWPQVPNPVWYLVQTKPSRGLLAERNLRRQGFGVFAPRIAAKRRARGGYEEGFRELFPGYLFVSAGASARWRAIDSTLGVQRLVAFGSDGPSRVSNELIELLKRRCDAGDTVQPLPLKVGDAVKIVAGPFSEYVASVESMPSEKRIWVLLDLLGRETRVSLAREDLEPQPA</sequence>